<evidence type="ECO:0000313" key="2">
    <source>
        <dbReference type="Proteomes" id="UP000046392"/>
    </source>
</evidence>
<name>A0A0N5C6U9_STREA</name>
<organism evidence="2 3">
    <name type="scientific">Strongyloides papillosus</name>
    <name type="common">Intestinal threadworm</name>
    <dbReference type="NCBI Taxonomy" id="174720"/>
    <lineage>
        <taxon>Eukaryota</taxon>
        <taxon>Metazoa</taxon>
        <taxon>Ecdysozoa</taxon>
        <taxon>Nematoda</taxon>
        <taxon>Chromadorea</taxon>
        <taxon>Rhabditida</taxon>
        <taxon>Tylenchina</taxon>
        <taxon>Panagrolaimomorpha</taxon>
        <taxon>Strongyloidoidea</taxon>
        <taxon>Strongyloididae</taxon>
        <taxon>Strongyloides</taxon>
    </lineage>
</organism>
<keyword evidence="1" id="KW-1133">Transmembrane helix</keyword>
<keyword evidence="1" id="KW-0812">Transmembrane</keyword>
<keyword evidence="2" id="KW-1185">Reference proteome</keyword>
<dbReference type="Proteomes" id="UP000046392">
    <property type="component" value="Unplaced"/>
</dbReference>
<reference evidence="3" key="1">
    <citation type="submission" date="2017-02" db="UniProtKB">
        <authorList>
            <consortium name="WormBaseParasite"/>
        </authorList>
    </citation>
    <scope>IDENTIFICATION</scope>
</reference>
<proteinExistence type="predicted"/>
<feature type="transmembrane region" description="Helical" evidence="1">
    <location>
        <begin position="102"/>
        <end position="123"/>
    </location>
</feature>
<protein>
    <submittedName>
        <fullName evidence="3">Recep_L_domain domain-containing protein</fullName>
    </submittedName>
</protein>
<keyword evidence="1" id="KW-0472">Membrane</keyword>
<evidence type="ECO:0000313" key="3">
    <source>
        <dbReference type="WBParaSite" id="SPAL_0001366400.1"/>
    </source>
</evidence>
<dbReference type="AlphaFoldDB" id="A0A0N5C6U9"/>
<sequence length="265" mass="29556">MVAIKPQNNLTLLFNDEFIKSTTLSTLEKINITDKNDVMHFCKRQLKISRVACCNIVKLLNDTNKLPFCDFLISGQQTLTINNTYNKPVYLEYPNDVHEDHVTFIFGIALLISIAGLCTFILSKLTRPNMFGRVPISYMTNSSQANDCRHLMWLPYCNYRGSSMLLYLRGVTCGNGRSSNVTGSNSTSLSIVSQSSLNFLPSYQSAASCPSTTPMTMSTIISPISLPPPAYDEHNDDQITPNNKFDIKSVNDYNSNVIPLLGKRG</sequence>
<evidence type="ECO:0000256" key="1">
    <source>
        <dbReference type="SAM" id="Phobius"/>
    </source>
</evidence>
<accession>A0A0N5C6U9</accession>
<dbReference type="WBParaSite" id="SPAL_0001366400.1">
    <property type="protein sequence ID" value="SPAL_0001366400.1"/>
    <property type="gene ID" value="SPAL_0001366400"/>
</dbReference>